<sequence>KELVQRSLEATSIPKDCQTNIRRYIERVAPLIMDPDGTVELLKVLTRVKNDADCGNVDAVSKLPHVLRLVKGPRYRRPMFARK</sequence>
<gene>
    <name evidence="1" type="ORF">NECAME_13461</name>
</gene>
<name>W2SXY1_NECAM</name>
<feature type="non-terminal residue" evidence="1">
    <location>
        <position position="1"/>
    </location>
</feature>
<reference evidence="2" key="1">
    <citation type="journal article" date="2014" name="Nat. Genet.">
        <title>Genome of the human hookworm Necator americanus.</title>
        <authorList>
            <person name="Tang Y.T."/>
            <person name="Gao X."/>
            <person name="Rosa B.A."/>
            <person name="Abubucker S."/>
            <person name="Hallsworth-Pepin K."/>
            <person name="Martin J."/>
            <person name="Tyagi R."/>
            <person name="Heizer E."/>
            <person name="Zhang X."/>
            <person name="Bhonagiri-Palsikar V."/>
            <person name="Minx P."/>
            <person name="Warren W.C."/>
            <person name="Wang Q."/>
            <person name="Zhan B."/>
            <person name="Hotez P.J."/>
            <person name="Sternberg P.W."/>
            <person name="Dougall A."/>
            <person name="Gaze S.T."/>
            <person name="Mulvenna J."/>
            <person name="Sotillo J."/>
            <person name="Ranganathan S."/>
            <person name="Rabelo E.M."/>
            <person name="Wilson R.K."/>
            <person name="Felgner P.L."/>
            <person name="Bethony J."/>
            <person name="Hawdon J.M."/>
            <person name="Gasser R.B."/>
            <person name="Loukas A."/>
            <person name="Mitreva M."/>
        </authorList>
    </citation>
    <scope>NUCLEOTIDE SEQUENCE [LARGE SCALE GENOMIC DNA]</scope>
</reference>
<organism evidence="1 2">
    <name type="scientific">Necator americanus</name>
    <name type="common">Human hookworm</name>
    <dbReference type="NCBI Taxonomy" id="51031"/>
    <lineage>
        <taxon>Eukaryota</taxon>
        <taxon>Metazoa</taxon>
        <taxon>Ecdysozoa</taxon>
        <taxon>Nematoda</taxon>
        <taxon>Chromadorea</taxon>
        <taxon>Rhabditida</taxon>
        <taxon>Rhabditina</taxon>
        <taxon>Rhabditomorpha</taxon>
        <taxon>Strongyloidea</taxon>
        <taxon>Ancylostomatidae</taxon>
        <taxon>Bunostominae</taxon>
        <taxon>Necator</taxon>
    </lineage>
</organism>
<evidence type="ECO:0000313" key="1">
    <source>
        <dbReference type="EMBL" id="ETN73741.1"/>
    </source>
</evidence>
<dbReference type="KEGG" id="nai:NECAME_13461"/>
<keyword evidence="2" id="KW-1185">Reference proteome</keyword>
<dbReference type="Proteomes" id="UP000053676">
    <property type="component" value="Unassembled WGS sequence"/>
</dbReference>
<dbReference type="STRING" id="51031.W2SXY1"/>
<dbReference type="EMBL" id="KI660420">
    <property type="protein sequence ID" value="ETN73741.1"/>
    <property type="molecule type" value="Genomic_DNA"/>
</dbReference>
<accession>W2SXY1</accession>
<evidence type="ECO:0000313" key="2">
    <source>
        <dbReference type="Proteomes" id="UP000053676"/>
    </source>
</evidence>
<dbReference type="AlphaFoldDB" id="W2SXY1"/>
<protein>
    <submittedName>
        <fullName evidence="1">Uncharacterized protein</fullName>
    </submittedName>
</protein>
<proteinExistence type="predicted"/>